<reference evidence="1 2" key="1">
    <citation type="submission" date="2022-01" db="EMBL/GenBank/DDBJ databases">
        <authorList>
            <person name="Xiong W."/>
            <person name="Schranz E."/>
        </authorList>
    </citation>
    <scope>NUCLEOTIDE SEQUENCE [LARGE SCALE GENOMIC DNA]</scope>
</reference>
<accession>A0AAU9MKD6</accession>
<keyword evidence="2" id="KW-1185">Reference proteome</keyword>
<evidence type="ECO:0000313" key="1">
    <source>
        <dbReference type="EMBL" id="CAH1425951.1"/>
    </source>
</evidence>
<dbReference type="AlphaFoldDB" id="A0AAU9MKD6"/>
<name>A0AAU9MKD6_9ASTR</name>
<comment type="caution">
    <text evidence="1">The sequence shown here is derived from an EMBL/GenBank/DDBJ whole genome shotgun (WGS) entry which is preliminary data.</text>
</comment>
<dbReference type="EMBL" id="CAKMRJ010002223">
    <property type="protein sequence ID" value="CAH1425951.1"/>
    <property type="molecule type" value="Genomic_DNA"/>
</dbReference>
<sequence>MGKANVVADALSRKSVGPSERGMCMRISVDSPLLGLIRATQAEGVRKENWKQERIRAEVSWSASNISIPLSLRFQSPTRHLSSFR</sequence>
<evidence type="ECO:0008006" key="3">
    <source>
        <dbReference type="Google" id="ProtNLM"/>
    </source>
</evidence>
<proteinExistence type="predicted"/>
<gene>
    <name evidence="1" type="ORF">LVIROSA_LOCUS13065</name>
</gene>
<dbReference type="Proteomes" id="UP001157418">
    <property type="component" value="Unassembled WGS sequence"/>
</dbReference>
<evidence type="ECO:0000313" key="2">
    <source>
        <dbReference type="Proteomes" id="UP001157418"/>
    </source>
</evidence>
<protein>
    <recommendedName>
        <fullName evidence="3">Reverse transcriptase RNase H-like domain-containing protein</fullName>
    </recommendedName>
</protein>
<organism evidence="1 2">
    <name type="scientific">Lactuca virosa</name>
    <dbReference type="NCBI Taxonomy" id="75947"/>
    <lineage>
        <taxon>Eukaryota</taxon>
        <taxon>Viridiplantae</taxon>
        <taxon>Streptophyta</taxon>
        <taxon>Embryophyta</taxon>
        <taxon>Tracheophyta</taxon>
        <taxon>Spermatophyta</taxon>
        <taxon>Magnoliopsida</taxon>
        <taxon>eudicotyledons</taxon>
        <taxon>Gunneridae</taxon>
        <taxon>Pentapetalae</taxon>
        <taxon>asterids</taxon>
        <taxon>campanulids</taxon>
        <taxon>Asterales</taxon>
        <taxon>Asteraceae</taxon>
        <taxon>Cichorioideae</taxon>
        <taxon>Cichorieae</taxon>
        <taxon>Lactucinae</taxon>
        <taxon>Lactuca</taxon>
    </lineage>
</organism>